<evidence type="ECO:0000256" key="2">
    <source>
        <dbReference type="ARBA" id="ARBA00023125"/>
    </source>
</evidence>
<dbReference type="Gene3D" id="3.40.50.2300">
    <property type="match status" value="2"/>
</dbReference>
<feature type="compositionally biased region" description="Polar residues" evidence="4">
    <location>
        <begin position="1"/>
        <end position="13"/>
    </location>
</feature>
<name>A0A537JDS7_9BACT</name>
<evidence type="ECO:0000313" key="6">
    <source>
        <dbReference type="EMBL" id="TMI81655.1"/>
    </source>
</evidence>
<dbReference type="PANTHER" id="PTHR30146">
    <property type="entry name" value="LACI-RELATED TRANSCRIPTIONAL REPRESSOR"/>
    <property type="match status" value="1"/>
</dbReference>
<dbReference type="Pfam" id="PF13377">
    <property type="entry name" value="Peripla_BP_3"/>
    <property type="match status" value="1"/>
</dbReference>
<dbReference type="PANTHER" id="PTHR30146:SF109">
    <property type="entry name" value="HTH-TYPE TRANSCRIPTIONAL REGULATOR GALS"/>
    <property type="match status" value="1"/>
</dbReference>
<dbReference type="GO" id="GO:0000976">
    <property type="term" value="F:transcription cis-regulatory region binding"/>
    <property type="evidence" value="ECO:0007669"/>
    <property type="project" value="TreeGrafter"/>
</dbReference>
<evidence type="ECO:0000256" key="3">
    <source>
        <dbReference type="ARBA" id="ARBA00023163"/>
    </source>
</evidence>
<dbReference type="SMART" id="SM00354">
    <property type="entry name" value="HTH_LACI"/>
    <property type="match status" value="1"/>
</dbReference>
<reference evidence="6 7" key="1">
    <citation type="journal article" date="2019" name="Nat. Microbiol.">
        <title>Mediterranean grassland soil C-N compound turnover is dependent on rainfall and depth, and is mediated by genomically divergent microorganisms.</title>
        <authorList>
            <person name="Diamond S."/>
            <person name="Andeer P.F."/>
            <person name="Li Z."/>
            <person name="Crits-Christoph A."/>
            <person name="Burstein D."/>
            <person name="Anantharaman K."/>
            <person name="Lane K.R."/>
            <person name="Thomas B.C."/>
            <person name="Pan C."/>
            <person name="Northen T.R."/>
            <person name="Banfield J.F."/>
        </authorList>
    </citation>
    <scope>NUCLEOTIDE SEQUENCE [LARGE SCALE GENOMIC DNA]</scope>
    <source>
        <strain evidence="6">NP_7</strain>
    </source>
</reference>
<dbReference type="CDD" id="cd06267">
    <property type="entry name" value="PBP1_LacI_sugar_binding-like"/>
    <property type="match status" value="1"/>
</dbReference>
<dbReference type="InterPro" id="IPR010982">
    <property type="entry name" value="Lambda_DNA-bd_dom_sf"/>
</dbReference>
<feature type="domain" description="HTH lacI-type" evidence="5">
    <location>
        <begin position="55"/>
        <end position="109"/>
    </location>
</feature>
<proteinExistence type="predicted"/>
<evidence type="ECO:0000259" key="5">
    <source>
        <dbReference type="PROSITE" id="PS50932"/>
    </source>
</evidence>
<dbReference type="PROSITE" id="PS50932">
    <property type="entry name" value="HTH_LACI_2"/>
    <property type="match status" value="1"/>
</dbReference>
<sequence>MVVPTSRQPSSVVGLSPRSPSSASRSSPAAGILVGLRRTLGRSRKETPPLPSPSITIEDVARGARVSVATVSRALRDQPQVNERTRKRVVTVARRLGYVPNRAARSLVVRATQTLGLLIPDATDPIHGEIVTGFEQEAAAHEYTVMLADGFDDPARERRALEMFAMHRPDGITLLGSMLPQRVTRLMARTSPVVFVNGEHPHLAGYRADLTHGCIRADDIQGMDAVVRHLFDGGYRRLAYVAGPGNASDLTRRDAIARALETMSPSEPLRVYGALPRNGDTNGTLAAEIAKDRPDALICYDDKLAFQLIDQLRGHAVRVPRDIAVVGFDDIPFARMANPRLTTVAQPAVELGRRAAAMLLTAIRTGTMPRSIRLPVQLVVRESTINPAAQGGRRSRT</sequence>
<keyword evidence="3" id="KW-0804">Transcription</keyword>
<evidence type="ECO:0000313" key="7">
    <source>
        <dbReference type="Proteomes" id="UP000320048"/>
    </source>
</evidence>
<dbReference type="GO" id="GO:0003700">
    <property type="term" value="F:DNA-binding transcription factor activity"/>
    <property type="evidence" value="ECO:0007669"/>
    <property type="project" value="TreeGrafter"/>
</dbReference>
<dbReference type="PROSITE" id="PS00356">
    <property type="entry name" value="HTH_LACI_1"/>
    <property type="match status" value="1"/>
</dbReference>
<dbReference type="AlphaFoldDB" id="A0A537JDS7"/>
<evidence type="ECO:0000256" key="4">
    <source>
        <dbReference type="SAM" id="MobiDB-lite"/>
    </source>
</evidence>
<keyword evidence="1" id="KW-0805">Transcription regulation</keyword>
<dbReference type="Pfam" id="PF00356">
    <property type="entry name" value="LacI"/>
    <property type="match status" value="1"/>
</dbReference>
<dbReference type="InterPro" id="IPR000843">
    <property type="entry name" value="HTH_LacI"/>
</dbReference>
<feature type="region of interest" description="Disordered" evidence="4">
    <location>
        <begin position="1"/>
        <end position="30"/>
    </location>
</feature>
<dbReference type="Gene3D" id="1.10.260.40">
    <property type="entry name" value="lambda repressor-like DNA-binding domains"/>
    <property type="match status" value="1"/>
</dbReference>
<protein>
    <submittedName>
        <fullName evidence="6">LacI family transcriptional regulator</fullName>
    </submittedName>
</protein>
<organism evidence="6 7">
    <name type="scientific">Candidatus Segetimicrobium genomatis</name>
    <dbReference type="NCBI Taxonomy" id="2569760"/>
    <lineage>
        <taxon>Bacteria</taxon>
        <taxon>Bacillati</taxon>
        <taxon>Candidatus Sysuimicrobiota</taxon>
        <taxon>Candidatus Sysuimicrobiia</taxon>
        <taxon>Candidatus Sysuimicrobiales</taxon>
        <taxon>Candidatus Segetimicrobiaceae</taxon>
        <taxon>Candidatus Segetimicrobium</taxon>
    </lineage>
</organism>
<gene>
    <name evidence="6" type="ORF">E6H04_06160</name>
</gene>
<comment type="caution">
    <text evidence="6">The sequence shown here is derived from an EMBL/GenBank/DDBJ whole genome shotgun (WGS) entry which is preliminary data.</text>
</comment>
<dbReference type="InterPro" id="IPR028082">
    <property type="entry name" value="Peripla_BP_I"/>
</dbReference>
<dbReference type="SUPFAM" id="SSF53822">
    <property type="entry name" value="Periplasmic binding protein-like I"/>
    <property type="match status" value="1"/>
</dbReference>
<dbReference type="CDD" id="cd01392">
    <property type="entry name" value="HTH_LacI"/>
    <property type="match status" value="1"/>
</dbReference>
<keyword evidence="2" id="KW-0238">DNA-binding</keyword>
<dbReference type="Proteomes" id="UP000320048">
    <property type="component" value="Unassembled WGS sequence"/>
</dbReference>
<dbReference type="EMBL" id="VBAO01000161">
    <property type="protein sequence ID" value="TMI81655.1"/>
    <property type="molecule type" value="Genomic_DNA"/>
</dbReference>
<evidence type="ECO:0000256" key="1">
    <source>
        <dbReference type="ARBA" id="ARBA00023015"/>
    </source>
</evidence>
<accession>A0A537JDS7</accession>
<dbReference type="SUPFAM" id="SSF47413">
    <property type="entry name" value="lambda repressor-like DNA-binding domains"/>
    <property type="match status" value="1"/>
</dbReference>
<dbReference type="InterPro" id="IPR046335">
    <property type="entry name" value="LacI/GalR-like_sensor"/>
</dbReference>
<feature type="compositionally biased region" description="Low complexity" evidence="4">
    <location>
        <begin position="16"/>
        <end position="30"/>
    </location>
</feature>